<dbReference type="PANTHER" id="PTHR30417">
    <property type="entry name" value="N-ACETYLMURAMOYL-L-ALANINE AMIDASE AMID"/>
    <property type="match status" value="1"/>
</dbReference>
<protein>
    <recommendedName>
        <fullName evidence="2">N-acetylmuramoyl-L-alanine amidase</fullName>
        <ecNumber evidence="2">3.5.1.28</ecNumber>
    </recommendedName>
</protein>
<organism evidence="7 8">
    <name type="scientific">Candidatus Thiodiazotropha taylori</name>
    <dbReference type="NCBI Taxonomy" id="2792791"/>
    <lineage>
        <taxon>Bacteria</taxon>
        <taxon>Pseudomonadati</taxon>
        <taxon>Pseudomonadota</taxon>
        <taxon>Gammaproteobacteria</taxon>
        <taxon>Chromatiales</taxon>
        <taxon>Sedimenticolaceae</taxon>
        <taxon>Candidatus Thiodiazotropha</taxon>
    </lineage>
</organism>
<dbReference type="CDD" id="cd06583">
    <property type="entry name" value="PGRP"/>
    <property type="match status" value="1"/>
</dbReference>
<dbReference type="GO" id="GO:0009253">
    <property type="term" value="P:peptidoglycan catabolic process"/>
    <property type="evidence" value="ECO:0007669"/>
    <property type="project" value="InterPro"/>
</dbReference>
<evidence type="ECO:0000313" key="8">
    <source>
        <dbReference type="Proteomes" id="UP000770889"/>
    </source>
</evidence>
<comment type="caution">
    <text evidence="7">The sequence shown here is derived from an EMBL/GenBank/DDBJ whole genome shotgun (WGS) entry which is preliminary data.</text>
</comment>
<accession>A0A944QWL7</accession>
<feature type="domain" description="N-acetylmuramoyl-L-alanine amidase" evidence="6">
    <location>
        <begin position="26"/>
        <end position="161"/>
    </location>
</feature>
<proteinExistence type="predicted"/>
<dbReference type="EMBL" id="JAHHGM010000016">
    <property type="protein sequence ID" value="MBT2990406.1"/>
    <property type="molecule type" value="Genomic_DNA"/>
</dbReference>
<evidence type="ECO:0000256" key="4">
    <source>
        <dbReference type="ARBA" id="ARBA00022801"/>
    </source>
</evidence>
<evidence type="ECO:0000256" key="2">
    <source>
        <dbReference type="ARBA" id="ARBA00011901"/>
    </source>
</evidence>
<dbReference type="GO" id="GO:0008745">
    <property type="term" value="F:N-acetylmuramoyl-L-alanine amidase activity"/>
    <property type="evidence" value="ECO:0007669"/>
    <property type="project" value="UniProtKB-EC"/>
</dbReference>
<dbReference type="InterPro" id="IPR051206">
    <property type="entry name" value="NAMLAA_amidase_2"/>
</dbReference>
<dbReference type="InterPro" id="IPR036505">
    <property type="entry name" value="Amidase/PGRP_sf"/>
</dbReference>
<dbReference type="Gene3D" id="3.40.80.10">
    <property type="entry name" value="Peptidoglycan recognition protein-like"/>
    <property type="match status" value="1"/>
</dbReference>
<dbReference type="GO" id="GO:0071555">
    <property type="term" value="P:cell wall organization"/>
    <property type="evidence" value="ECO:0007669"/>
    <property type="project" value="UniProtKB-KW"/>
</dbReference>
<dbReference type="Pfam" id="PF01510">
    <property type="entry name" value="Amidase_2"/>
    <property type="match status" value="1"/>
</dbReference>
<keyword evidence="4" id="KW-0378">Hydrolase</keyword>
<dbReference type="EC" id="3.5.1.28" evidence="2"/>
<keyword evidence="5" id="KW-0961">Cell wall biogenesis/degradation</keyword>
<dbReference type="InterPro" id="IPR002502">
    <property type="entry name" value="Amidase_domain"/>
</dbReference>
<dbReference type="PANTHER" id="PTHR30417:SF1">
    <property type="entry name" value="N-ACETYLMURAMOYL-L-ALANINE AMIDASE AMID"/>
    <property type="match status" value="1"/>
</dbReference>
<dbReference type="SUPFAM" id="SSF55846">
    <property type="entry name" value="N-acetylmuramoyl-L-alanine amidase-like"/>
    <property type="match status" value="1"/>
</dbReference>
<dbReference type="NCBIfam" id="TIGR01409">
    <property type="entry name" value="TAT_signal_seq"/>
    <property type="match status" value="1"/>
</dbReference>
<evidence type="ECO:0000313" key="7">
    <source>
        <dbReference type="EMBL" id="MBT2990406.1"/>
    </source>
</evidence>
<name>A0A944QWL7_9GAMM</name>
<dbReference type="InterPro" id="IPR019546">
    <property type="entry name" value="TAT_signal_bac_arc"/>
</dbReference>
<sequence>MNRRTFLKTSAISGCLLGAGALYWPNRWKYIVVHHSAGNFGTIEFLQRVHRERQAGDPVDAIPYHYVIGNGNGMEEGDVGSDWRQRYAIWGAHVSGRNMDRNLRGIGICLIGNFDIDPVPEGQFVALVELTKALMSKYQIAAEEVSGHGHTDGEQTNCPGRLFPMERFMKEIA</sequence>
<evidence type="ECO:0000256" key="3">
    <source>
        <dbReference type="ARBA" id="ARBA00022729"/>
    </source>
</evidence>
<evidence type="ECO:0000259" key="6">
    <source>
        <dbReference type="Pfam" id="PF01510"/>
    </source>
</evidence>
<evidence type="ECO:0000256" key="5">
    <source>
        <dbReference type="ARBA" id="ARBA00023316"/>
    </source>
</evidence>
<dbReference type="GO" id="GO:0009254">
    <property type="term" value="P:peptidoglycan turnover"/>
    <property type="evidence" value="ECO:0007669"/>
    <property type="project" value="TreeGrafter"/>
</dbReference>
<keyword evidence="3" id="KW-0732">Signal</keyword>
<evidence type="ECO:0000256" key="1">
    <source>
        <dbReference type="ARBA" id="ARBA00001561"/>
    </source>
</evidence>
<reference evidence="7 8" key="1">
    <citation type="submission" date="2021-05" db="EMBL/GenBank/DDBJ databases">
        <title>Genetic and Functional Diversity in Clade A Lucinid endosymbionts from the Bahamas.</title>
        <authorList>
            <person name="Giani N.M."/>
            <person name="Engel A.S."/>
            <person name="Campbell B.J."/>
        </authorList>
    </citation>
    <scope>NUCLEOTIDE SEQUENCE [LARGE SCALE GENOMIC DNA]</scope>
    <source>
        <strain evidence="7">LUC16012Gg_MoonRockCtena</strain>
    </source>
</reference>
<gene>
    <name evidence="7" type="ORF">KME65_15730</name>
</gene>
<dbReference type="Proteomes" id="UP000770889">
    <property type="component" value="Unassembled WGS sequence"/>
</dbReference>
<dbReference type="AlphaFoldDB" id="A0A944QWL7"/>
<comment type="catalytic activity">
    <reaction evidence="1">
        <text>Hydrolyzes the link between N-acetylmuramoyl residues and L-amino acid residues in certain cell-wall glycopeptides.</text>
        <dbReference type="EC" id="3.5.1.28"/>
    </reaction>
</comment>